<dbReference type="EMBL" id="JBHUDO010000003">
    <property type="protein sequence ID" value="MFD1647014.1"/>
    <property type="molecule type" value="Genomic_DNA"/>
</dbReference>
<accession>A0ABD6DL22</accession>
<feature type="transmembrane region" description="Helical" evidence="1">
    <location>
        <begin position="114"/>
        <end position="135"/>
    </location>
</feature>
<feature type="transmembrane region" description="Helical" evidence="1">
    <location>
        <begin position="256"/>
        <end position="277"/>
    </location>
</feature>
<gene>
    <name evidence="2" type="ORF">ACFSBL_15090</name>
</gene>
<dbReference type="RefSeq" id="WP_256400919.1">
    <property type="nucleotide sequence ID" value="NZ_JANHJR010000003.1"/>
</dbReference>
<keyword evidence="3" id="KW-1185">Reference proteome</keyword>
<dbReference type="Pfam" id="PF12679">
    <property type="entry name" value="ABC2_membrane_2"/>
    <property type="match status" value="1"/>
</dbReference>
<evidence type="ECO:0000313" key="2">
    <source>
        <dbReference type="EMBL" id="MFD1647014.1"/>
    </source>
</evidence>
<proteinExistence type="predicted"/>
<evidence type="ECO:0000313" key="3">
    <source>
        <dbReference type="Proteomes" id="UP001597034"/>
    </source>
</evidence>
<feature type="transmembrane region" description="Helical" evidence="1">
    <location>
        <begin position="141"/>
        <end position="162"/>
    </location>
</feature>
<keyword evidence="1" id="KW-1133">Transmembrane helix</keyword>
<evidence type="ECO:0000256" key="1">
    <source>
        <dbReference type="SAM" id="Phobius"/>
    </source>
</evidence>
<keyword evidence="1" id="KW-0472">Membrane</keyword>
<feature type="transmembrane region" description="Helical" evidence="1">
    <location>
        <begin position="59"/>
        <end position="80"/>
    </location>
</feature>
<dbReference type="AlphaFoldDB" id="A0ABD6DL22"/>
<dbReference type="PANTHER" id="PTHR43471:SF1">
    <property type="entry name" value="ABC TRANSPORTER PERMEASE PROTEIN NOSY-RELATED"/>
    <property type="match status" value="1"/>
</dbReference>
<dbReference type="PANTHER" id="PTHR43471">
    <property type="entry name" value="ABC TRANSPORTER PERMEASE"/>
    <property type="match status" value="1"/>
</dbReference>
<dbReference type="Proteomes" id="UP001597034">
    <property type="component" value="Unassembled WGS sequence"/>
</dbReference>
<sequence>MSWSAVARKDFQDARLSRSLWLLTGLFVLFAAGMAWVYTEISSLGADDPQLTALGLYDFLASSATLFVSIAALVLAYKAIAGERDSGSVKLLLGLPHSRLDVVLGKVVGRTATLAVSIVLGFAVALGVIVALYDAYSLVDYALFVGVTLLFALVYVSLMVGISASVSTSGKAAALAFGTFVVVELLWGAVATAAVYVANGFALPTTMADYPTWYFGIVSLSPSAAYQSALATVLDGASTTGEVIGGTAEAVYLEPWFGFVWLALWLVVPLAIGAFRFSRADL</sequence>
<feature type="transmembrane region" description="Helical" evidence="1">
    <location>
        <begin position="174"/>
        <end position="198"/>
    </location>
</feature>
<name>A0ABD6DL22_9EURY</name>
<protein>
    <submittedName>
        <fullName evidence="2">ABC transporter permease subunit</fullName>
    </submittedName>
</protein>
<comment type="caution">
    <text evidence="2">The sequence shown here is derived from an EMBL/GenBank/DDBJ whole genome shotgun (WGS) entry which is preliminary data.</text>
</comment>
<reference evidence="2 3" key="1">
    <citation type="journal article" date="2019" name="Int. J. Syst. Evol. Microbiol.">
        <title>The Global Catalogue of Microorganisms (GCM) 10K type strain sequencing project: providing services to taxonomists for standard genome sequencing and annotation.</title>
        <authorList>
            <consortium name="The Broad Institute Genomics Platform"/>
            <consortium name="The Broad Institute Genome Sequencing Center for Infectious Disease"/>
            <person name="Wu L."/>
            <person name="Ma J."/>
        </authorList>
    </citation>
    <scope>NUCLEOTIDE SEQUENCE [LARGE SCALE GENOMIC DNA]</scope>
    <source>
        <strain evidence="2 3">CGMCC 1.10390</strain>
    </source>
</reference>
<feature type="transmembrane region" description="Helical" evidence="1">
    <location>
        <begin position="20"/>
        <end position="39"/>
    </location>
</feature>
<dbReference type="GO" id="GO:0005886">
    <property type="term" value="C:plasma membrane"/>
    <property type="evidence" value="ECO:0007669"/>
    <property type="project" value="UniProtKB-SubCell"/>
</dbReference>
<keyword evidence="1" id="KW-0812">Transmembrane</keyword>
<organism evidence="2 3">
    <name type="scientific">Haloarchaeobius litoreus</name>
    <dbReference type="NCBI Taxonomy" id="755306"/>
    <lineage>
        <taxon>Archaea</taxon>
        <taxon>Methanobacteriati</taxon>
        <taxon>Methanobacteriota</taxon>
        <taxon>Stenosarchaea group</taxon>
        <taxon>Halobacteria</taxon>
        <taxon>Halobacteriales</taxon>
        <taxon>Halorubellaceae</taxon>
        <taxon>Haloarchaeobius</taxon>
    </lineage>
</organism>